<name>S3VZS4_9LEPT</name>
<dbReference type="AlphaFoldDB" id="S3VZS4"/>
<evidence type="ECO:0000256" key="1">
    <source>
        <dbReference type="SAM" id="Phobius"/>
    </source>
</evidence>
<feature type="transmembrane region" description="Helical" evidence="1">
    <location>
        <begin position="95"/>
        <end position="113"/>
    </location>
</feature>
<proteinExistence type="predicted"/>
<feature type="transmembrane region" description="Helical" evidence="1">
    <location>
        <begin position="27"/>
        <end position="45"/>
    </location>
</feature>
<organism evidence="2 3">
    <name type="scientific">Leptospira fainei serovar Hurstbridge str. BUT 6</name>
    <dbReference type="NCBI Taxonomy" id="1193011"/>
    <lineage>
        <taxon>Bacteria</taxon>
        <taxon>Pseudomonadati</taxon>
        <taxon>Spirochaetota</taxon>
        <taxon>Spirochaetia</taxon>
        <taxon>Leptospirales</taxon>
        <taxon>Leptospiraceae</taxon>
        <taxon>Leptospira</taxon>
    </lineage>
</organism>
<feature type="transmembrane region" description="Helical" evidence="1">
    <location>
        <begin position="125"/>
        <end position="148"/>
    </location>
</feature>
<keyword evidence="3" id="KW-1185">Reference proteome</keyword>
<gene>
    <name evidence="2" type="ORF">LEP1GSC058_3274</name>
</gene>
<evidence type="ECO:0000313" key="3">
    <source>
        <dbReference type="Proteomes" id="UP000014540"/>
    </source>
</evidence>
<comment type="caution">
    <text evidence="2">The sequence shown here is derived from an EMBL/GenBank/DDBJ whole genome shotgun (WGS) entry which is preliminary data.</text>
</comment>
<dbReference type="OrthoDB" id="343560at2"/>
<feature type="transmembrane region" description="Helical" evidence="1">
    <location>
        <begin position="246"/>
        <end position="264"/>
    </location>
</feature>
<dbReference type="RefSeq" id="WP_016550069.1">
    <property type="nucleotide sequence ID" value="NZ_AKWZ02000010.1"/>
</dbReference>
<keyword evidence="1" id="KW-1133">Transmembrane helix</keyword>
<keyword evidence="1" id="KW-0472">Membrane</keyword>
<protein>
    <submittedName>
        <fullName evidence="2">Membrane protein</fullName>
    </submittedName>
</protein>
<evidence type="ECO:0000313" key="2">
    <source>
        <dbReference type="EMBL" id="EPG73592.1"/>
    </source>
</evidence>
<accession>S3VZS4</accession>
<dbReference type="EMBL" id="AKWZ02000010">
    <property type="protein sequence ID" value="EPG73592.1"/>
    <property type="molecule type" value="Genomic_DNA"/>
</dbReference>
<reference evidence="2" key="1">
    <citation type="submission" date="2013-04" db="EMBL/GenBank/DDBJ databases">
        <authorList>
            <person name="Harkins D.M."/>
            <person name="Durkin A.S."/>
            <person name="Selengut J.D."/>
            <person name="Sanka R."/>
            <person name="DePew J."/>
            <person name="Purushe J."/>
            <person name="Ahmed A."/>
            <person name="van der Linden H."/>
            <person name="Goris M.G.A."/>
            <person name="Hartskeerl R.A."/>
            <person name="Vinetz J.M."/>
            <person name="Sutton G.G."/>
            <person name="Nelson W.C."/>
            <person name="Fouts D.E."/>
        </authorList>
    </citation>
    <scope>NUCLEOTIDE SEQUENCE [LARGE SCALE GENOMIC DNA]</scope>
    <source>
        <strain evidence="2">BUT 6</strain>
    </source>
</reference>
<feature type="transmembrane region" description="Helical" evidence="1">
    <location>
        <begin position="215"/>
        <end position="234"/>
    </location>
</feature>
<dbReference type="STRING" id="1193011.LEP1GSC058_3274"/>
<keyword evidence="1" id="KW-0812">Transmembrane</keyword>
<dbReference type="Proteomes" id="UP000014540">
    <property type="component" value="Unassembled WGS sequence"/>
</dbReference>
<feature type="transmembrane region" description="Helical" evidence="1">
    <location>
        <begin position="169"/>
        <end position="195"/>
    </location>
</feature>
<feature type="transmembrane region" description="Helical" evidence="1">
    <location>
        <begin position="65"/>
        <end position="83"/>
    </location>
</feature>
<sequence>MSTYSISFPFLRESESFLSTLKRNRPLSFFGGIIGILVLPIYFLLMGFDGRTISGINPWIKPAKFAISIWIFLWTMGWILNYLQEYPKFRDRIEKYFVIGMAVELFLITLQAARGVPSHFNQSTILNMIIYSIMGLFIYPVIPAAIWIDRKFRDPIKGLDIRLKTAIRISLWIFVFASLTGSYMTVILSHSVGVADGGEGLPFLNWSRRGGDIRIAHFVGIHALQILPLFALLAVKNNWSEKSVKYAGIALVFLTSSIFINALLGRPLL</sequence>